<dbReference type="SMART" id="SM00483">
    <property type="entry name" value="POLXc"/>
    <property type="match status" value="1"/>
</dbReference>
<dbReference type="RefSeq" id="WP_146791467.1">
    <property type="nucleotide sequence ID" value="NZ_BAABIO010000003.1"/>
</dbReference>
<dbReference type="InterPro" id="IPR002054">
    <property type="entry name" value="DNA-dir_DNA_pol_X"/>
</dbReference>
<dbReference type="InterPro" id="IPR010996">
    <property type="entry name" value="HHH_MUS81"/>
</dbReference>
<gene>
    <name evidence="3" type="ORF">FSB75_20995</name>
</gene>
<dbReference type="Proteomes" id="UP000321204">
    <property type="component" value="Chromosome"/>
</dbReference>
<dbReference type="Gene3D" id="1.10.150.110">
    <property type="entry name" value="DNA polymerase beta, N-terminal domain-like"/>
    <property type="match status" value="1"/>
</dbReference>
<dbReference type="InterPro" id="IPR004013">
    <property type="entry name" value="PHP_dom"/>
</dbReference>
<dbReference type="FunFam" id="3.20.20.140:FF:000047">
    <property type="entry name" value="PHP domain-containing protein"/>
    <property type="match status" value="1"/>
</dbReference>
<evidence type="ECO:0000313" key="3">
    <source>
        <dbReference type="EMBL" id="QEC58278.1"/>
    </source>
</evidence>
<dbReference type="GO" id="GO:0071978">
    <property type="term" value="P:bacterial-type flagellum-dependent swarming motility"/>
    <property type="evidence" value="ECO:0007669"/>
    <property type="project" value="TreeGrafter"/>
</dbReference>
<organism evidence="3 4">
    <name type="scientific">Flavisolibacter ginsenosidimutans</name>
    <dbReference type="NCBI Taxonomy" id="661481"/>
    <lineage>
        <taxon>Bacteria</taxon>
        <taxon>Pseudomonadati</taxon>
        <taxon>Bacteroidota</taxon>
        <taxon>Chitinophagia</taxon>
        <taxon>Chitinophagales</taxon>
        <taxon>Chitinophagaceae</taxon>
        <taxon>Flavisolibacter</taxon>
    </lineage>
</organism>
<dbReference type="InterPro" id="IPR047967">
    <property type="entry name" value="PolX_PHP"/>
</dbReference>
<dbReference type="InterPro" id="IPR043519">
    <property type="entry name" value="NT_sf"/>
</dbReference>
<proteinExistence type="predicted"/>
<dbReference type="InterPro" id="IPR022311">
    <property type="entry name" value="PolX-like"/>
</dbReference>
<dbReference type="PIRSF" id="PIRSF005047">
    <property type="entry name" value="UCP005047_YshC"/>
    <property type="match status" value="1"/>
</dbReference>
<dbReference type="AlphaFoldDB" id="A0A5B8UNU9"/>
<dbReference type="GO" id="GO:0003887">
    <property type="term" value="F:DNA-directed DNA polymerase activity"/>
    <property type="evidence" value="ECO:0007669"/>
    <property type="project" value="InterPro"/>
</dbReference>
<evidence type="ECO:0000259" key="1">
    <source>
        <dbReference type="SMART" id="SM00481"/>
    </source>
</evidence>
<keyword evidence="3" id="KW-0269">Exonuclease</keyword>
<dbReference type="Pfam" id="PF14716">
    <property type="entry name" value="HHH_8"/>
    <property type="match status" value="1"/>
</dbReference>
<name>A0A5B8UNU9_9BACT</name>
<accession>A0A5B8UNU9</accession>
<dbReference type="GO" id="GO:0005829">
    <property type="term" value="C:cytosol"/>
    <property type="evidence" value="ECO:0007669"/>
    <property type="project" value="TreeGrafter"/>
</dbReference>
<keyword evidence="3" id="KW-0540">Nuclease</keyword>
<evidence type="ECO:0000259" key="2">
    <source>
        <dbReference type="SMART" id="SM00483"/>
    </source>
</evidence>
<feature type="domain" description="DNA-directed DNA polymerase X" evidence="2">
    <location>
        <begin position="1"/>
        <end position="293"/>
    </location>
</feature>
<keyword evidence="4" id="KW-1185">Reference proteome</keyword>
<dbReference type="Pfam" id="PF14520">
    <property type="entry name" value="HHH_5"/>
    <property type="match status" value="1"/>
</dbReference>
<dbReference type="Gene3D" id="3.20.20.140">
    <property type="entry name" value="Metal-dependent hydrolases"/>
    <property type="match status" value="1"/>
</dbReference>
<dbReference type="InterPro" id="IPR050243">
    <property type="entry name" value="PHP_phosphatase"/>
</dbReference>
<dbReference type="KEGG" id="fgg:FSB75_20995"/>
<dbReference type="CDD" id="cd07436">
    <property type="entry name" value="PHP_PolX"/>
    <property type="match status" value="1"/>
</dbReference>
<dbReference type="InterPro" id="IPR003141">
    <property type="entry name" value="Pol/His_phosphatase_N"/>
</dbReference>
<dbReference type="InterPro" id="IPR027421">
    <property type="entry name" value="DNA_pol_lamdba_lyase_dom_sf"/>
</dbReference>
<dbReference type="GO" id="GO:0042578">
    <property type="term" value="F:phosphoric ester hydrolase activity"/>
    <property type="evidence" value="ECO:0007669"/>
    <property type="project" value="TreeGrafter"/>
</dbReference>
<dbReference type="InterPro" id="IPR016195">
    <property type="entry name" value="Pol/histidinol_Pase-like"/>
</dbReference>
<keyword evidence="3" id="KW-0378">Hydrolase</keyword>
<dbReference type="SMART" id="SM00481">
    <property type="entry name" value="POLIIIAc"/>
    <property type="match status" value="1"/>
</dbReference>
<dbReference type="PANTHER" id="PTHR36928:SF1">
    <property type="entry name" value="PHOSPHATASE YCDX-RELATED"/>
    <property type="match status" value="1"/>
</dbReference>
<dbReference type="EMBL" id="CP042433">
    <property type="protein sequence ID" value="QEC58278.1"/>
    <property type="molecule type" value="Genomic_DNA"/>
</dbReference>
<dbReference type="PANTHER" id="PTHR36928">
    <property type="entry name" value="PHOSPHATASE YCDX-RELATED"/>
    <property type="match status" value="1"/>
</dbReference>
<feature type="domain" description="Polymerase/histidinol phosphatase N-terminal" evidence="1">
    <location>
        <begin position="317"/>
        <end position="396"/>
    </location>
</feature>
<protein>
    <submittedName>
        <fullName evidence="3">DNA polymerase/3'-5' exonuclease PolX</fullName>
    </submittedName>
</protein>
<evidence type="ECO:0000313" key="4">
    <source>
        <dbReference type="Proteomes" id="UP000321204"/>
    </source>
</evidence>
<dbReference type="SUPFAM" id="SSF89550">
    <property type="entry name" value="PHP domain-like"/>
    <property type="match status" value="1"/>
</dbReference>
<sequence length="558" mass="62828">MDNYAIADQFSLLAKLMDIHGENSFKAKSYSSAAFNIEKITEQLSALPEEKLFSLKGIGDSVGKKVMEIIQTGELKTLQELIAKTPEGVLEMMNIKGLGPKKINTLWKEMNIDTIEELEKACRENRIAAVKGFGGKTEQKILASIEFVRTNEGKFLYKHVEDFALALTQKIEQKFPAEKTSLTGEFRRQMEIISQLEWVTTVSKEALKNFLSGEGILLLQELSDLLVFRAEDLVNLEFHLTTKEAFANTLLETSSSDEFRSAWKSLSNKAEGTTEEELFQSAGLSFVPPFLRESKNILQKAATQNVEDLVQTNSIKGLIHSHSNWSDGSNTLEQMAEELIRLGFEYLVISDHSKAAGYANGLSEQRIKEQHKLVDSLNKKFAPFKIFKSIECDILGDGTLDYDDKVLSTFDLVITSVHSNLDMEEDKAMMRLMGAITNPYTTILGHMTGRLLLRRKGYPVDHKSIIDACAKHNVVIEINASPSRLDMDWRWIDYAVEKGVLLSIDPDAHSLEEFRYVKYGTLVAQKGGLPASKNLSSFSLAEFERFLEEQRKKRPGNN</sequence>
<dbReference type="OrthoDB" id="9808747at2"/>
<dbReference type="SUPFAM" id="SSF81301">
    <property type="entry name" value="Nucleotidyltransferase"/>
    <property type="match status" value="1"/>
</dbReference>
<dbReference type="GO" id="GO:0003677">
    <property type="term" value="F:DNA binding"/>
    <property type="evidence" value="ECO:0007669"/>
    <property type="project" value="InterPro"/>
</dbReference>
<dbReference type="GO" id="GO:0008270">
    <property type="term" value="F:zinc ion binding"/>
    <property type="evidence" value="ECO:0007669"/>
    <property type="project" value="TreeGrafter"/>
</dbReference>
<dbReference type="SUPFAM" id="SSF47802">
    <property type="entry name" value="DNA polymerase beta, N-terminal domain-like"/>
    <property type="match status" value="1"/>
</dbReference>
<dbReference type="Gene3D" id="1.10.150.20">
    <property type="entry name" value="5' to 3' exonuclease, C-terminal subdomain"/>
    <property type="match status" value="1"/>
</dbReference>
<reference evidence="3 4" key="1">
    <citation type="journal article" date="2015" name="Int. J. Syst. Evol. Microbiol.">
        <title>Flavisolibacter ginsenosidimutans sp. nov., with ginsenoside-converting activity isolated from soil used for cultivating ginseng.</title>
        <authorList>
            <person name="Zhao Y."/>
            <person name="Liu Q."/>
            <person name="Kang M.S."/>
            <person name="Jin F."/>
            <person name="Yu H."/>
            <person name="Im W.T."/>
        </authorList>
    </citation>
    <scope>NUCLEOTIDE SEQUENCE [LARGE SCALE GENOMIC DNA]</scope>
    <source>
        <strain evidence="3 4">Gsoil 636</strain>
    </source>
</reference>
<dbReference type="Pfam" id="PF02811">
    <property type="entry name" value="PHP"/>
    <property type="match status" value="1"/>
</dbReference>
<dbReference type="GO" id="GO:0004527">
    <property type="term" value="F:exonuclease activity"/>
    <property type="evidence" value="ECO:0007669"/>
    <property type="project" value="UniProtKB-KW"/>
</dbReference>